<evidence type="ECO:0000256" key="8">
    <source>
        <dbReference type="SAM" id="MobiDB-lite"/>
    </source>
</evidence>
<dbReference type="InterPro" id="IPR002504">
    <property type="entry name" value="NADK"/>
</dbReference>
<evidence type="ECO:0000256" key="2">
    <source>
        <dbReference type="ARBA" id="ARBA00022679"/>
    </source>
</evidence>
<evidence type="ECO:0000256" key="5">
    <source>
        <dbReference type="ARBA" id="ARBA00022840"/>
    </source>
</evidence>
<dbReference type="InterPro" id="IPR000850">
    <property type="entry name" value="Adenylat/UMP-CMP_kin"/>
</dbReference>
<dbReference type="Pfam" id="PF20143">
    <property type="entry name" value="NAD_kinase_C"/>
    <property type="match status" value="1"/>
</dbReference>
<keyword evidence="2" id="KW-0808">Transferase</keyword>
<dbReference type="InterPro" id="IPR027417">
    <property type="entry name" value="P-loop_NTPase"/>
</dbReference>
<dbReference type="SUPFAM" id="SSF111331">
    <property type="entry name" value="NAD kinase/diacylglycerol kinase-like"/>
    <property type="match status" value="1"/>
</dbReference>
<feature type="compositionally biased region" description="Low complexity" evidence="8">
    <location>
        <begin position="47"/>
        <end position="75"/>
    </location>
</feature>
<dbReference type="STRING" id="2769.R7QCX7"/>
<dbReference type="PROSITE" id="PS00113">
    <property type="entry name" value="ADENYLATE_KINASE"/>
    <property type="match status" value="1"/>
</dbReference>
<feature type="compositionally biased region" description="Polar residues" evidence="8">
    <location>
        <begin position="318"/>
        <end position="328"/>
    </location>
</feature>
<evidence type="ECO:0000256" key="6">
    <source>
        <dbReference type="ARBA" id="ARBA00022857"/>
    </source>
</evidence>
<feature type="region of interest" description="Disordered" evidence="8">
    <location>
        <begin position="698"/>
        <end position="738"/>
    </location>
</feature>
<keyword evidence="4" id="KW-0418">Kinase</keyword>
<dbReference type="GO" id="GO:0005524">
    <property type="term" value="F:ATP binding"/>
    <property type="evidence" value="ECO:0007669"/>
    <property type="project" value="UniProtKB-KW"/>
</dbReference>
<dbReference type="SUPFAM" id="SSF52540">
    <property type="entry name" value="P-loop containing nucleoside triphosphate hydrolases"/>
    <property type="match status" value="1"/>
</dbReference>
<evidence type="ECO:0000256" key="3">
    <source>
        <dbReference type="ARBA" id="ARBA00022741"/>
    </source>
</evidence>
<comment type="similarity">
    <text evidence="1">Belongs to the NAD kinase family.</text>
</comment>
<dbReference type="InterPro" id="IPR017437">
    <property type="entry name" value="ATP-NAD_kinase_PpnK-typ_C"/>
</dbReference>
<gene>
    <name evidence="9" type="ORF">CHC_T00004045001</name>
</gene>
<dbReference type="KEGG" id="ccp:CHC_T00004045001"/>
<keyword evidence="3" id="KW-0547">Nucleotide-binding</keyword>
<dbReference type="FunFam" id="2.60.200.30:FF:000009">
    <property type="entry name" value="Poly(P)/ATP NAD kinase"/>
    <property type="match status" value="1"/>
</dbReference>
<dbReference type="PRINTS" id="PR00094">
    <property type="entry name" value="ADENYLTKNASE"/>
</dbReference>
<name>R7QCX7_CHOCR</name>
<keyword evidence="5" id="KW-0067">ATP-binding</keyword>
<keyword evidence="6" id="KW-0521">NADP</keyword>
<keyword evidence="7" id="KW-0520">NAD</keyword>
<dbReference type="InterPro" id="IPR016064">
    <property type="entry name" value="NAD/diacylglycerol_kinase_sf"/>
</dbReference>
<dbReference type="Pfam" id="PF00406">
    <property type="entry name" value="ADK"/>
    <property type="match status" value="1"/>
</dbReference>
<dbReference type="PANTHER" id="PTHR20275:SF6">
    <property type="entry name" value="NAD KINASE 2, CHLOROPLASTIC"/>
    <property type="match status" value="1"/>
</dbReference>
<dbReference type="RefSeq" id="XP_005715738.1">
    <property type="nucleotide sequence ID" value="XM_005715681.1"/>
</dbReference>
<dbReference type="PANTHER" id="PTHR20275">
    <property type="entry name" value="NAD KINASE"/>
    <property type="match status" value="1"/>
</dbReference>
<dbReference type="EMBL" id="HG001750">
    <property type="protein sequence ID" value="CDF35919.1"/>
    <property type="molecule type" value="Genomic_DNA"/>
</dbReference>
<evidence type="ECO:0008006" key="11">
    <source>
        <dbReference type="Google" id="ProtNLM"/>
    </source>
</evidence>
<feature type="region of interest" description="Disordered" evidence="8">
    <location>
        <begin position="304"/>
        <end position="328"/>
    </location>
</feature>
<evidence type="ECO:0000256" key="4">
    <source>
        <dbReference type="ARBA" id="ARBA00022777"/>
    </source>
</evidence>
<dbReference type="GeneID" id="17323445"/>
<protein>
    <recommendedName>
        <fullName evidence="11">NAD(+) kinase</fullName>
    </recommendedName>
</protein>
<dbReference type="Gene3D" id="3.40.50.300">
    <property type="entry name" value="P-loop containing nucleotide triphosphate hydrolases"/>
    <property type="match status" value="1"/>
</dbReference>
<feature type="compositionally biased region" description="Basic residues" evidence="8">
    <location>
        <begin position="24"/>
        <end position="42"/>
    </location>
</feature>
<dbReference type="InterPro" id="IPR033690">
    <property type="entry name" value="Adenylat_kinase_CS"/>
</dbReference>
<accession>R7QCX7</accession>
<feature type="region of interest" description="Disordered" evidence="8">
    <location>
        <begin position="1"/>
        <end position="86"/>
    </location>
</feature>
<keyword evidence="10" id="KW-1185">Reference proteome</keyword>
<dbReference type="CDD" id="cd01428">
    <property type="entry name" value="ADK"/>
    <property type="match status" value="1"/>
</dbReference>
<dbReference type="Proteomes" id="UP000012073">
    <property type="component" value="Unassembled WGS sequence"/>
</dbReference>
<dbReference type="GO" id="GO:0019674">
    <property type="term" value="P:NAD+ metabolic process"/>
    <property type="evidence" value="ECO:0007669"/>
    <property type="project" value="InterPro"/>
</dbReference>
<sequence>MEAFAHSTPLLSSSAVRDLPTRLHPSHRPLRAALPRRRRRQPPRCEASTSSASNSSASNLSASNSSASNSSASNSPPVQGAPGFVLWGPPGSGKSTLCESLSNSHGLVHISTGALLRAHVLYETDWGVKARPFVRATAPVPDDIVIPMVLERLRQVDCADRGFLLDGFPRNNHQHAALTEAGFDYSVAFMLHAPRDTLSRRIRYRRLDPETDSLYNLKLRPADSQEVLERLVVLDKDLGANVAELFATYGKNTAEMYDHLASRAARVDADRPLEEILEDIATELEVKGVKRQSEIGELPSARVSPMVATPPNVLGRPSSITEQDLKSADSTNRPISAAAAMRAQAGLGQLDLKEGKGGQGVKSPITLIRCDGYMCERESVEGSHIAFRGAATEQVMLVWNKDPKTVLLLAKRGPALMGNVLEAARYFLEVKKLNVIVEPQVQTQAIANGLYLDTFSSTKSLHEIVDFVVCLGGDGLILHVSSLFKQAVPPVISFNLGSLGFLTPFQYDHFRTEVEDVMKGNCNLSLRMRLTCRIVRGDEIRKEFEVLNEVVVDRGSSPYLCNLDCFCDGKYITTVQADGIIMSTPTGSTAYSMSAGGSMVHPSVPAILFTPICPHSLSFRPIVFPDSAKIRIQISEEARSHAWASFDGKSRQQLQRGDSMIIEMNLYPVPTVNKTDHTGDWFQSLDRAFNFNSRAIQKSLEPQHPPKRPPVRPPATGNGALSEEFAMDGNAEHEVKSL</sequence>
<dbReference type="AlphaFoldDB" id="R7QCX7"/>
<reference evidence="10" key="1">
    <citation type="journal article" date="2013" name="Proc. Natl. Acad. Sci. U.S.A.">
        <title>Genome structure and metabolic features in the red seaweed Chondrus crispus shed light on evolution of the Archaeplastida.</title>
        <authorList>
            <person name="Collen J."/>
            <person name="Porcel B."/>
            <person name="Carre W."/>
            <person name="Ball S.G."/>
            <person name="Chaparro C."/>
            <person name="Tonon T."/>
            <person name="Barbeyron T."/>
            <person name="Michel G."/>
            <person name="Noel B."/>
            <person name="Valentin K."/>
            <person name="Elias M."/>
            <person name="Artiguenave F."/>
            <person name="Arun A."/>
            <person name="Aury J.M."/>
            <person name="Barbosa-Neto J.F."/>
            <person name="Bothwell J.H."/>
            <person name="Bouget F.Y."/>
            <person name="Brillet L."/>
            <person name="Cabello-Hurtado F."/>
            <person name="Capella-Gutierrez S."/>
            <person name="Charrier B."/>
            <person name="Cladiere L."/>
            <person name="Cock J.M."/>
            <person name="Coelho S.M."/>
            <person name="Colleoni C."/>
            <person name="Czjzek M."/>
            <person name="Da Silva C."/>
            <person name="Delage L."/>
            <person name="Denoeud F."/>
            <person name="Deschamps P."/>
            <person name="Dittami S.M."/>
            <person name="Gabaldon T."/>
            <person name="Gachon C.M."/>
            <person name="Groisillier A."/>
            <person name="Herve C."/>
            <person name="Jabbari K."/>
            <person name="Katinka M."/>
            <person name="Kloareg B."/>
            <person name="Kowalczyk N."/>
            <person name="Labadie K."/>
            <person name="Leblanc C."/>
            <person name="Lopez P.J."/>
            <person name="McLachlan D.H."/>
            <person name="Meslet-Cladiere L."/>
            <person name="Moustafa A."/>
            <person name="Nehr Z."/>
            <person name="Nyvall Collen P."/>
            <person name="Panaud O."/>
            <person name="Partensky F."/>
            <person name="Poulain J."/>
            <person name="Rensing S.A."/>
            <person name="Rousvoal S."/>
            <person name="Samson G."/>
            <person name="Symeonidi A."/>
            <person name="Weissenbach J."/>
            <person name="Zambounis A."/>
            <person name="Wincker P."/>
            <person name="Boyen C."/>
        </authorList>
    </citation>
    <scope>NUCLEOTIDE SEQUENCE [LARGE SCALE GENOMIC DNA]</scope>
    <source>
        <strain evidence="10">cv. Stackhouse</strain>
    </source>
</reference>
<dbReference type="GO" id="GO:0006741">
    <property type="term" value="P:NADP+ biosynthetic process"/>
    <property type="evidence" value="ECO:0007669"/>
    <property type="project" value="InterPro"/>
</dbReference>
<dbReference type="HAMAP" id="MF_00361">
    <property type="entry name" value="NAD_kinase"/>
    <property type="match status" value="1"/>
</dbReference>
<evidence type="ECO:0000256" key="7">
    <source>
        <dbReference type="ARBA" id="ARBA00023027"/>
    </source>
</evidence>
<dbReference type="GO" id="GO:0003951">
    <property type="term" value="F:NAD+ kinase activity"/>
    <property type="evidence" value="ECO:0007669"/>
    <property type="project" value="InterPro"/>
</dbReference>
<dbReference type="OMA" id="TDHTGDW"/>
<dbReference type="Gene3D" id="3.40.50.10330">
    <property type="entry name" value="Probable inorganic polyphosphate/atp-NAD kinase, domain 1"/>
    <property type="match status" value="1"/>
</dbReference>
<dbReference type="Gene3D" id="2.60.200.30">
    <property type="entry name" value="Probable inorganic polyphosphate/atp-NAD kinase, domain 2"/>
    <property type="match status" value="1"/>
</dbReference>
<evidence type="ECO:0000313" key="10">
    <source>
        <dbReference type="Proteomes" id="UP000012073"/>
    </source>
</evidence>
<dbReference type="Pfam" id="PF01513">
    <property type="entry name" value="NAD_kinase"/>
    <property type="match status" value="1"/>
</dbReference>
<evidence type="ECO:0000313" key="9">
    <source>
        <dbReference type="EMBL" id="CDF35919.1"/>
    </source>
</evidence>
<dbReference type="Gramene" id="CDF35919">
    <property type="protein sequence ID" value="CDF35919"/>
    <property type="gene ID" value="CHC_T00004045001"/>
</dbReference>
<proteinExistence type="inferred from homology"/>
<dbReference type="OrthoDB" id="24581at2759"/>
<evidence type="ECO:0000256" key="1">
    <source>
        <dbReference type="ARBA" id="ARBA00010995"/>
    </source>
</evidence>
<dbReference type="HAMAP" id="MF_00235">
    <property type="entry name" value="Adenylate_kinase_Adk"/>
    <property type="match status" value="1"/>
</dbReference>
<organism evidence="9 10">
    <name type="scientific">Chondrus crispus</name>
    <name type="common">Carrageen Irish moss</name>
    <name type="synonym">Polymorpha crispa</name>
    <dbReference type="NCBI Taxonomy" id="2769"/>
    <lineage>
        <taxon>Eukaryota</taxon>
        <taxon>Rhodophyta</taxon>
        <taxon>Florideophyceae</taxon>
        <taxon>Rhodymeniophycidae</taxon>
        <taxon>Gigartinales</taxon>
        <taxon>Gigartinaceae</taxon>
        <taxon>Chondrus</taxon>
    </lineage>
</organism>
<dbReference type="InterPro" id="IPR017438">
    <property type="entry name" value="ATP-NAD_kinase_N"/>
</dbReference>
<dbReference type="GO" id="GO:0019205">
    <property type="term" value="F:nucleobase-containing compound kinase activity"/>
    <property type="evidence" value="ECO:0007669"/>
    <property type="project" value="InterPro"/>
</dbReference>